<evidence type="ECO:0000256" key="1">
    <source>
        <dbReference type="ARBA" id="ARBA00004123"/>
    </source>
</evidence>
<comment type="caution">
    <text evidence="6">The sequence shown here is derived from an EMBL/GenBank/DDBJ whole genome shotgun (WGS) entry which is preliminary data.</text>
</comment>
<dbReference type="Pfam" id="PF01393">
    <property type="entry name" value="Chromo_shadow"/>
    <property type="match status" value="2"/>
</dbReference>
<dbReference type="PANTHER" id="PTHR22812">
    <property type="entry name" value="CHROMOBOX PROTEIN"/>
    <property type="match status" value="1"/>
</dbReference>
<feature type="domain" description="Chromo" evidence="5">
    <location>
        <begin position="40"/>
        <end position="100"/>
    </location>
</feature>
<dbReference type="SUPFAM" id="SSF54160">
    <property type="entry name" value="Chromo domain-like"/>
    <property type="match status" value="3"/>
</dbReference>
<dbReference type="EMBL" id="JABEVY010000083">
    <property type="protein sequence ID" value="KAF5250835.1"/>
    <property type="molecule type" value="Genomic_DNA"/>
</dbReference>
<dbReference type="Pfam" id="PF00385">
    <property type="entry name" value="Chromo"/>
    <property type="match status" value="1"/>
</dbReference>
<keyword evidence="7" id="KW-1185">Reference proteome</keyword>
<dbReference type="GO" id="GO:0006338">
    <property type="term" value="P:chromatin remodeling"/>
    <property type="evidence" value="ECO:0007669"/>
    <property type="project" value="UniProtKB-ARBA"/>
</dbReference>
<dbReference type="SMART" id="SM00298">
    <property type="entry name" value="CHROMO"/>
    <property type="match status" value="2"/>
</dbReference>
<dbReference type="Proteomes" id="UP000573603">
    <property type="component" value="Unassembled WGS sequence"/>
</dbReference>
<gene>
    <name evidence="6" type="ORF">FANTH_4026</name>
</gene>
<evidence type="ECO:0000256" key="4">
    <source>
        <dbReference type="SAM" id="MobiDB-lite"/>
    </source>
</evidence>
<feature type="compositionally biased region" description="Polar residues" evidence="4">
    <location>
        <begin position="1"/>
        <end position="13"/>
    </location>
</feature>
<feature type="region of interest" description="Disordered" evidence="4">
    <location>
        <begin position="1"/>
        <end position="21"/>
    </location>
</feature>
<reference evidence="6 7" key="1">
    <citation type="journal article" date="2020" name="BMC Genomics">
        <title>Correction to: Identification and distribution of gene clusters required for synthesis of sphingolipid metabolism inhibitors in diverse species of the filamentous fungus Fusarium.</title>
        <authorList>
            <person name="Kim H.S."/>
            <person name="Lohmar J.M."/>
            <person name="Busman M."/>
            <person name="Brown D.W."/>
            <person name="Naumann T.A."/>
            <person name="Divon H.H."/>
            <person name="Lysoe E."/>
            <person name="Uhlig S."/>
            <person name="Proctor R.H."/>
        </authorList>
    </citation>
    <scope>NUCLEOTIDE SEQUENCE [LARGE SCALE GENOMIC DNA]</scope>
    <source>
        <strain evidence="6 7">NRRL 25214</strain>
    </source>
</reference>
<comment type="subunit">
    <text evidence="2">Component of the NuA4 histone acetyltransferase complex.</text>
</comment>
<evidence type="ECO:0000256" key="2">
    <source>
        <dbReference type="ARBA" id="ARBA00011353"/>
    </source>
</evidence>
<organism evidence="6 7">
    <name type="scientific">Fusarium anthophilum</name>
    <dbReference type="NCBI Taxonomy" id="48485"/>
    <lineage>
        <taxon>Eukaryota</taxon>
        <taxon>Fungi</taxon>
        <taxon>Dikarya</taxon>
        <taxon>Ascomycota</taxon>
        <taxon>Pezizomycotina</taxon>
        <taxon>Sordariomycetes</taxon>
        <taxon>Hypocreomycetidae</taxon>
        <taxon>Hypocreales</taxon>
        <taxon>Nectriaceae</taxon>
        <taxon>Fusarium</taxon>
        <taxon>Fusarium fujikuroi species complex</taxon>
    </lineage>
</organism>
<dbReference type="AlphaFoldDB" id="A0A8H5E8B5"/>
<accession>A0A8H5E8B5</accession>
<evidence type="ECO:0000259" key="5">
    <source>
        <dbReference type="PROSITE" id="PS50013"/>
    </source>
</evidence>
<name>A0A8H5E8B5_9HYPO</name>
<feature type="region of interest" description="Disordered" evidence="4">
    <location>
        <begin position="91"/>
        <end position="121"/>
    </location>
</feature>
<sequence length="272" mass="31758">MKSAASSSQTGTNVLRPRIRTQVSTREIEELDGKQSDDIFEVEEILAHEKKDGKLKFLVKWKNFGHEENSWEPEKHFETIGEDILNEYSKTRAAKPKAPGKSRRVVKSRQRRPTGNGTSDMKCKTWRTAAEKQISLSELCAVRAINGCDKNFDGRLEFYVTWDNGKQTWHDKETIYQMCPQMVILDYYEKKARIYIKEEQPMGDSLKTWSLSVRSWETKIESIDRLEKDFAGCLKFRVAWNNGKHTWHDKETIYQMCPQMALQFYEKLVVGT</sequence>
<dbReference type="InterPro" id="IPR051219">
    <property type="entry name" value="Heterochromatin_chromo-domain"/>
</dbReference>
<dbReference type="SMART" id="SM00300">
    <property type="entry name" value="ChSh"/>
    <property type="match status" value="2"/>
</dbReference>
<evidence type="ECO:0000313" key="6">
    <source>
        <dbReference type="EMBL" id="KAF5250835.1"/>
    </source>
</evidence>
<dbReference type="InterPro" id="IPR000953">
    <property type="entry name" value="Chromo/chromo_shadow_dom"/>
</dbReference>
<keyword evidence="3" id="KW-0539">Nucleus</keyword>
<evidence type="ECO:0000313" key="7">
    <source>
        <dbReference type="Proteomes" id="UP000573603"/>
    </source>
</evidence>
<proteinExistence type="predicted"/>
<protein>
    <recommendedName>
        <fullName evidence="5">Chromo domain-containing protein</fullName>
    </recommendedName>
</protein>
<dbReference type="InterPro" id="IPR023780">
    <property type="entry name" value="Chromo_domain"/>
</dbReference>
<dbReference type="PROSITE" id="PS50013">
    <property type="entry name" value="CHROMO_2"/>
    <property type="match status" value="1"/>
</dbReference>
<dbReference type="GO" id="GO:0005634">
    <property type="term" value="C:nucleus"/>
    <property type="evidence" value="ECO:0007669"/>
    <property type="project" value="UniProtKB-SubCell"/>
</dbReference>
<dbReference type="InterPro" id="IPR016197">
    <property type="entry name" value="Chromo-like_dom_sf"/>
</dbReference>
<evidence type="ECO:0000256" key="3">
    <source>
        <dbReference type="ARBA" id="ARBA00023242"/>
    </source>
</evidence>
<feature type="compositionally biased region" description="Basic residues" evidence="4">
    <location>
        <begin position="92"/>
        <end position="112"/>
    </location>
</feature>
<comment type="subcellular location">
    <subcellularLocation>
        <location evidence="1">Nucleus</location>
    </subcellularLocation>
</comment>
<dbReference type="CDD" id="cd00024">
    <property type="entry name" value="CD_CSD"/>
    <property type="match status" value="1"/>
</dbReference>
<dbReference type="Gene3D" id="2.40.50.40">
    <property type="match status" value="3"/>
</dbReference>
<dbReference type="InterPro" id="IPR008251">
    <property type="entry name" value="Chromo_shadow_dom"/>
</dbReference>